<gene>
    <name evidence="2" type="ORF">LTR36_002169</name>
</gene>
<dbReference type="Proteomes" id="UP001324427">
    <property type="component" value="Unassembled WGS sequence"/>
</dbReference>
<reference evidence="2 3" key="1">
    <citation type="submission" date="2021-11" db="EMBL/GenBank/DDBJ databases">
        <title>Black yeast isolated from Biological Soil Crust.</title>
        <authorList>
            <person name="Kurbessoian T."/>
        </authorList>
    </citation>
    <scope>NUCLEOTIDE SEQUENCE [LARGE SCALE GENOMIC DNA]</scope>
    <source>
        <strain evidence="2 3">CCFEE 5522</strain>
    </source>
</reference>
<feature type="compositionally biased region" description="Polar residues" evidence="1">
    <location>
        <begin position="57"/>
        <end position="67"/>
    </location>
</feature>
<name>A0AAV9JL34_9PEZI</name>
<comment type="caution">
    <text evidence="2">The sequence shown here is derived from an EMBL/GenBank/DDBJ whole genome shotgun (WGS) entry which is preliminary data.</text>
</comment>
<evidence type="ECO:0000313" key="2">
    <source>
        <dbReference type="EMBL" id="KAK4546032.1"/>
    </source>
</evidence>
<feature type="compositionally biased region" description="Basic residues" evidence="1">
    <location>
        <begin position="301"/>
        <end position="316"/>
    </location>
</feature>
<evidence type="ECO:0000313" key="3">
    <source>
        <dbReference type="Proteomes" id="UP001324427"/>
    </source>
</evidence>
<feature type="compositionally biased region" description="Basic residues" evidence="1">
    <location>
        <begin position="279"/>
        <end position="288"/>
    </location>
</feature>
<protein>
    <submittedName>
        <fullName evidence="2">Uncharacterized protein</fullName>
    </submittedName>
</protein>
<feature type="compositionally biased region" description="Polar residues" evidence="1">
    <location>
        <begin position="139"/>
        <end position="148"/>
    </location>
</feature>
<evidence type="ECO:0000256" key="1">
    <source>
        <dbReference type="SAM" id="MobiDB-lite"/>
    </source>
</evidence>
<dbReference type="AlphaFoldDB" id="A0AAV9JL34"/>
<organism evidence="2 3">
    <name type="scientific">Oleoguttula mirabilis</name>
    <dbReference type="NCBI Taxonomy" id="1507867"/>
    <lineage>
        <taxon>Eukaryota</taxon>
        <taxon>Fungi</taxon>
        <taxon>Dikarya</taxon>
        <taxon>Ascomycota</taxon>
        <taxon>Pezizomycotina</taxon>
        <taxon>Dothideomycetes</taxon>
        <taxon>Dothideomycetidae</taxon>
        <taxon>Mycosphaerellales</taxon>
        <taxon>Teratosphaeriaceae</taxon>
        <taxon>Oleoguttula</taxon>
    </lineage>
</organism>
<dbReference type="EMBL" id="JAVFHQ010000016">
    <property type="protein sequence ID" value="KAK4546032.1"/>
    <property type="molecule type" value="Genomic_DNA"/>
</dbReference>
<feature type="region of interest" description="Disordered" evidence="1">
    <location>
        <begin position="34"/>
        <end position="103"/>
    </location>
</feature>
<feature type="region of interest" description="Disordered" evidence="1">
    <location>
        <begin position="255"/>
        <end position="393"/>
    </location>
</feature>
<proteinExistence type="predicted"/>
<feature type="region of interest" description="Disordered" evidence="1">
    <location>
        <begin position="135"/>
        <end position="171"/>
    </location>
</feature>
<feature type="region of interest" description="Disordered" evidence="1">
    <location>
        <begin position="518"/>
        <end position="544"/>
    </location>
</feature>
<accession>A0AAV9JL34</accession>
<keyword evidence="3" id="KW-1185">Reference proteome</keyword>
<feature type="compositionally biased region" description="Polar residues" evidence="1">
    <location>
        <begin position="365"/>
        <end position="393"/>
    </location>
</feature>
<sequence>MKVQGTADSESLRLVQDYDNWYDEWSVDDLMRERMSSKDKRRGGGGTVVSRRGSAATPVSSRSTPAATLNGRRATRQLRDSVLNPRLDRNVKGEPLSRSATPASALSLTGSLHRAYAPPMQHSWPATSYTDSPMKVESIGSSMSNDSYELNPEPEYQRPARRSTRRRLSESNGSLINEDDWVEMDDTITDATKLKGVQWPGMALFDSATPEMKRKRNQKKDYSVVEQLKATSEFVEPTEMIFDVDGNLRKQRVITGNPDQEDDESPLSGEATPEPELHVKKRTARRPRPALVEKNVNTGRVLRRRSSHHPPPRTRRGPYYDGPFEEDDDLTYGQPKPKKRTGLSIHRDNTGPDITFNEPAPPLSYLTTGFRNPFQPSQTPLQHTQPTYSQSNYGRGHQRLPSFTFGGQPLGASFRPAAAGHNMPTQNYSSFGHLNTNTLFQNGPFQMHNGQSAFAAFQQQFGVAQHQPFGNEQNIFQNHSNGTNQSQGGWDMFTGLGHQDGGMASNMDTSFQAGAELNPLFFSSNQPTPPEDDEGTISPPPSER</sequence>